<evidence type="ECO:0000313" key="2">
    <source>
        <dbReference type="Proteomes" id="UP000248688"/>
    </source>
</evidence>
<evidence type="ECO:0000313" key="1">
    <source>
        <dbReference type="EMBL" id="AWW32415.1"/>
    </source>
</evidence>
<reference evidence="1 2" key="1">
    <citation type="submission" date="2018-06" db="EMBL/GenBank/DDBJ databases">
        <title>Echinicola strongylocentroti sp. nov., isolated from a sea urchin Strongylocentrotus intermedius.</title>
        <authorList>
            <person name="Bae S.S."/>
        </authorList>
    </citation>
    <scope>NUCLEOTIDE SEQUENCE [LARGE SCALE GENOMIC DNA]</scope>
    <source>
        <strain evidence="1 2">MEBiC08714</strain>
    </source>
</reference>
<keyword evidence="2" id="KW-1185">Reference proteome</keyword>
<proteinExistence type="predicted"/>
<dbReference type="RefSeq" id="WP_112785788.1">
    <property type="nucleotide sequence ID" value="NZ_CP030041.1"/>
</dbReference>
<protein>
    <submittedName>
        <fullName evidence="1">Uncharacterized protein</fullName>
    </submittedName>
</protein>
<dbReference type="EMBL" id="CP030041">
    <property type="protein sequence ID" value="AWW32415.1"/>
    <property type="molecule type" value="Genomic_DNA"/>
</dbReference>
<dbReference type="AlphaFoldDB" id="A0A2Z4INE8"/>
<gene>
    <name evidence="1" type="ORF">DN752_20970</name>
</gene>
<dbReference type="Proteomes" id="UP000248688">
    <property type="component" value="Chromosome"/>
</dbReference>
<organism evidence="1 2">
    <name type="scientific">Echinicola strongylocentroti</name>
    <dbReference type="NCBI Taxonomy" id="1795355"/>
    <lineage>
        <taxon>Bacteria</taxon>
        <taxon>Pseudomonadati</taxon>
        <taxon>Bacteroidota</taxon>
        <taxon>Cytophagia</taxon>
        <taxon>Cytophagales</taxon>
        <taxon>Cyclobacteriaceae</taxon>
        <taxon>Echinicola</taxon>
    </lineage>
</organism>
<sequence>MKGQFKKRFKEQFGKHLTNLYLPALGQGKMFRIIMYHLMNVSADLNHTIHKMEITEIADMEFLIKVNNSIEIWYLIDTRKEAGHER</sequence>
<dbReference type="OrthoDB" id="9786870at2"/>
<dbReference type="KEGG" id="est:DN752_20970"/>
<accession>A0A2Z4INE8</accession>
<name>A0A2Z4INE8_9BACT</name>